<reference evidence="2" key="1">
    <citation type="submission" date="2014-12" db="EMBL/GenBank/DDBJ databases">
        <title>Insight into the proteome of Arion vulgaris.</title>
        <authorList>
            <person name="Aradska J."/>
            <person name="Bulat T."/>
            <person name="Smidak R."/>
            <person name="Sarate P."/>
            <person name="Gangsoo J."/>
            <person name="Sialana F."/>
            <person name="Bilban M."/>
            <person name="Lubec G."/>
        </authorList>
    </citation>
    <scope>NUCLEOTIDE SEQUENCE</scope>
    <source>
        <tissue evidence="2">Skin</tissue>
    </source>
</reference>
<gene>
    <name evidence="2" type="primary">ORF46219</name>
</gene>
<evidence type="ECO:0000313" key="2">
    <source>
        <dbReference type="EMBL" id="CEK62819.1"/>
    </source>
</evidence>
<dbReference type="AlphaFoldDB" id="A0A0B6Z2K6"/>
<feature type="region of interest" description="Disordered" evidence="1">
    <location>
        <begin position="1"/>
        <end position="23"/>
    </location>
</feature>
<dbReference type="EMBL" id="HACG01015954">
    <property type="protein sequence ID" value="CEK62819.1"/>
    <property type="molecule type" value="Transcribed_RNA"/>
</dbReference>
<organism evidence="2">
    <name type="scientific">Arion vulgaris</name>
    <dbReference type="NCBI Taxonomy" id="1028688"/>
    <lineage>
        <taxon>Eukaryota</taxon>
        <taxon>Metazoa</taxon>
        <taxon>Spiralia</taxon>
        <taxon>Lophotrochozoa</taxon>
        <taxon>Mollusca</taxon>
        <taxon>Gastropoda</taxon>
        <taxon>Heterobranchia</taxon>
        <taxon>Euthyneura</taxon>
        <taxon>Panpulmonata</taxon>
        <taxon>Eupulmonata</taxon>
        <taxon>Stylommatophora</taxon>
        <taxon>Helicina</taxon>
        <taxon>Arionoidea</taxon>
        <taxon>Arionidae</taxon>
        <taxon>Arion</taxon>
    </lineage>
</organism>
<feature type="non-terminal residue" evidence="2">
    <location>
        <position position="1"/>
    </location>
</feature>
<proteinExistence type="predicted"/>
<evidence type="ECO:0000256" key="1">
    <source>
        <dbReference type="SAM" id="MobiDB-lite"/>
    </source>
</evidence>
<sequence length="110" mass="12438">LKSSLHPKSLPPPLPPPPPHHHHNLHVMSNNITLRTYRLALSVKDSLCACVSTTGSETCRLCRFPSDSIPSGTFQATLSKFFEIQGAVFLTRNRKKNFLFRKKKLTKKKN</sequence>
<name>A0A0B6Z2K6_9EUPU</name>
<protein>
    <submittedName>
        <fullName evidence="2">Uncharacterized protein</fullName>
    </submittedName>
</protein>
<feature type="compositionally biased region" description="Pro residues" evidence="1">
    <location>
        <begin position="9"/>
        <end position="18"/>
    </location>
</feature>
<accession>A0A0B6Z2K6</accession>